<dbReference type="Gene3D" id="1.10.10.60">
    <property type="entry name" value="Homeodomain-like"/>
    <property type="match status" value="1"/>
</dbReference>
<dbReference type="SMART" id="SM00342">
    <property type="entry name" value="HTH_ARAC"/>
    <property type="match status" value="1"/>
</dbReference>
<dbReference type="SUPFAM" id="SSF46689">
    <property type="entry name" value="Homeodomain-like"/>
    <property type="match status" value="1"/>
</dbReference>
<dbReference type="RefSeq" id="WP_078719853.1">
    <property type="nucleotide sequence ID" value="NZ_CP014339.1"/>
</dbReference>
<feature type="domain" description="HTH araC/xylS-type" evidence="4">
    <location>
        <begin position="168"/>
        <end position="266"/>
    </location>
</feature>
<evidence type="ECO:0000313" key="6">
    <source>
        <dbReference type="EMBL" id="OPB51977.1"/>
    </source>
</evidence>
<sequence>MLIQINHITTETNQDPQHKAFYQVFLIQSPTKVIVDFTTYDITTPALLFLSPYQHITWAGKSSEVITQLLFHGDFYCIEYHKQEVACNGLLFNNIYLLPYVGLSPESLEEIEGIILKIEKELDDHSDFSEAVIKAYLQVILALSSKVKKSYIEDNTAIVLTVENNEGSEFQKLLEENFSQEKSVNFYAEKLHLSTDSFSKKIKNQLGKTPSAFIQERIVLESKKLLHLTRLSIKEIAVQLNFQDEHYFSRYFKKNVGVSPSEFRTKTGISIVAE</sequence>
<dbReference type="InterPro" id="IPR009057">
    <property type="entry name" value="Homeodomain-like_sf"/>
</dbReference>
<dbReference type="GO" id="GO:0043565">
    <property type="term" value="F:sequence-specific DNA binding"/>
    <property type="evidence" value="ECO:0007669"/>
    <property type="project" value="InterPro"/>
</dbReference>
<dbReference type="PANTHER" id="PTHR43280:SF32">
    <property type="entry name" value="TRANSCRIPTIONAL REGULATORY PROTEIN"/>
    <property type="match status" value="1"/>
</dbReference>
<dbReference type="AlphaFoldDB" id="A0A494J8Q9"/>
<gene>
    <name evidence="5" type="ORF">AYC66_11445</name>
    <name evidence="6" type="ORF">BAY09_12395</name>
</gene>
<evidence type="ECO:0000256" key="1">
    <source>
        <dbReference type="ARBA" id="ARBA00023015"/>
    </source>
</evidence>
<dbReference type="PROSITE" id="PS01124">
    <property type="entry name" value="HTH_ARAC_FAMILY_2"/>
    <property type="match status" value="1"/>
</dbReference>
<organism evidence="6">
    <name type="scientific">Elizabethkingia anophelis</name>
    <dbReference type="NCBI Taxonomy" id="1117645"/>
    <lineage>
        <taxon>Bacteria</taxon>
        <taxon>Pseudomonadati</taxon>
        <taxon>Bacteroidota</taxon>
        <taxon>Flavobacteriia</taxon>
        <taxon>Flavobacteriales</taxon>
        <taxon>Weeksellaceae</taxon>
        <taxon>Elizabethkingia</taxon>
    </lineage>
</organism>
<dbReference type="InterPro" id="IPR020449">
    <property type="entry name" value="Tscrpt_reg_AraC-type_HTH"/>
</dbReference>
<dbReference type="EMBL" id="CP014339">
    <property type="protein sequence ID" value="AQX51252.1"/>
    <property type="molecule type" value="Genomic_DNA"/>
</dbReference>
<reference evidence="6" key="2">
    <citation type="submission" date="2016-06" db="EMBL/GenBank/DDBJ databases">
        <authorList>
            <person name="Nicholson A.C."/>
        </authorList>
    </citation>
    <scope>NUCLEOTIDE SEQUENCE [LARGE SCALE GENOMIC DNA]</scope>
    <source>
        <strain evidence="6">E6809</strain>
    </source>
</reference>
<evidence type="ECO:0000313" key="7">
    <source>
        <dbReference type="Proteomes" id="UP000189738"/>
    </source>
</evidence>
<accession>A0A494J8Q9</accession>
<dbReference type="PRINTS" id="PR00032">
    <property type="entry name" value="HTHARAC"/>
</dbReference>
<keyword evidence="2" id="KW-0238">DNA-binding</keyword>
<name>A0A494J8Q9_9FLAO</name>
<dbReference type="Pfam" id="PF12833">
    <property type="entry name" value="HTH_18"/>
    <property type="match status" value="1"/>
</dbReference>
<dbReference type="PANTHER" id="PTHR43280">
    <property type="entry name" value="ARAC-FAMILY TRANSCRIPTIONAL REGULATOR"/>
    <property type="match status" value="1"/>
</dbReference>
<dbReference type="EMBL" id="MAHS01000003">
    <property type="protein sequence ID" value="OPB51977.1"/>
    <property type="molecule type" value="Genomic_DNA"/>
</dbReference>
<evidence type="ECO:0000256" key="2">
    <source>
        <dbReference type="ARBA" id="ARBA00023125"/>
    </source>
</evidence>
<keyword evidence="1" id="KW-0805">Transcription regulation</keyword>
<dbReference type="GO" id="GO:0003700">
    <property type="term" value="F:DNA-binding transcription factor activity"/>
    <property type="evidence" value="ECO:0007669"/>
    <property type="project" value="InterPro"/>
</dbReference>
<proteinExistence type="predicted"/>
<reference evidence="5 7" key="1">
    <citation type="submission" date="2016-02" db="EMBL/GenBank/DDBJ databases">
        <authorList>
            <person name="Nicholson A.C."/>
            <person name="Humrighouse B.W."/>
            <person name="Loparev V."/>
            <person name="Emery B."/>
            <person name="Graziano J."/>
            <person name="McQuiston J.R."/>
        </authorList>
    </citation>
    <scope>NUCLEOTIDE SEQUENCE [LARGE SCALE GENOMIC DNA]</scope>
    <source>
        <strain evidence="5 7">E6809</strain>
    </source>
</reference>
<protein>
    <submittedName>
        <fullName evidence="6">AraC family transcriptional regulator</fullName>
    </submittedName>
</protein>
<evidence type="ECO:0000259" key="4">
    <source>
        <dbReference type="PROSITE" id="PS01124"/>
    </source>
</evidence>
<keyword evidence="3" id="KW-0804">Transcription</keyword>
<dbReference type="InterPro" id="IPR018060">
    <property type="entry name" value="HTH_AraC"/>
</dbReference>
<evidence type="ECO:0000256" key="3">
    <source>
        <dbReference type="ARBA" id="ARBA00023163"/>
    </source>
</evidence>
<evidence type="ECO:0000313" key="5">
    <source>
        <dbReference type="EMBL" id="AQX51252.1"/>
    </source>
</evidence>
<dbReference type="Proteomes" id="UP000189738">
    <property type="component" value="Chromosome"/>
</dbReference>